<proteinExistence type="predicted"/>
<protein>
    <submittedName>
        <fullName evidence="3">DUF5336 domain-containing protein</fullName>
    </submittedName>
</protein>
<dbReference type="RefSeq" id="WP_317746017.1">
    <property type="nucleotide sequence ID" value="NZ_JAWLUP010000005.1"/>
</dbReference>
<feature type="compositionally biased region" description="Basic and acidic residues" evidence="1">
    <location>
        <begin position="326"/>
        <end position="343"/>
    </location>
</feature>
<keyword evidence="2" id="KW-0812">Transmembrane</keyword>
<feature type="compositionally biased region" description="Low complexity" evidence="1">
    <location>
        <begin position="266"/>
        <end position="289"/>
    </location>
</feature>
<feature type="transmembrane region" description="Helical" evidence="2">
    <location>
        <begin position="119"/>
        <end position="141"/>
    </location>
</feature>
<feature type="compositionally biased region" description="Low complexity" evidence="1">
    <location>
        <begin position="201"/>
        <end position="217"/>
    </location>
</feature>
<feature type="region of interest" description="Disordered" evidence="1">
    <location>
        <begin position="1"/>
        <end position="23"/>
    </location>
</feature>
<gene>
    <name evidence="3" type="ORF">R4315_04830</name>
</gene>
<feature type="compositionally biased region" description="Polar residues" evidence="1">
    <location>
        <begin position="14"/>
        <end position="23"/>
    </location>
</feature>
<dbReference type="Pfam" id="PF17270">
    <property type="entry name" value="DUF5336"/>
    <property type="match status" value="1"/>
</dbReference>
<dbReference type="Proteomes" id="UP001185863">
    <property type="component" value="Unassembled WGS sequence"/>
</dbReference>
<evidence type="ECO:0000256" key="1">
    <source>
        <dbReference type="SAM" id="MobiDB-lite"/>
    </source>
</evidence>
<feature type="compositionally biased region" description="Low complexity" evidence="1">
    <location>
        <begin position="174"/>
        <end position="191"/>
    </location>
</feature>
<sequence length="368" mass="37361">MTFPPGGPSYGPPAQQNAAQENTGGDSKGLGFFLLIGVAVLGLLNLLFGFAPYVTVVSEPLNSFEAGSHGLGLLFLGGLLAAVSLLPKQNYAGAAAAASISGWVLALLIFLNFDADSGWGAILILVLGFIQSALAVAALLFDIGIVKQPVRSPSAAGAFGQSGQGGYGQGGQQSYGQPSQGYGQQPSQGYSGPQGFGPQGGQPQPGYGQSGQSPYGQQGFGPQGQSGQQQPGQQQPGQQQPGQTQSSPGQSGYGQGYGQQQGYGAGSAPYDAPTTSYQQPQYQGYSQPGATPASQYPTGPAGTSYGSAQHAAPAYGAQSGSSPVERTLEYGEQSRSESQHADSGESSESEGPGAPTQAFDTRSDRDDK</sequence>
<feature type="transmembrane region" description="Helical" evidence="2">
    <location>
        <begin position="93"/>
        <end position="113"/>
    </location>
</feature>
<feature type="compositionally biased region" description="Gly residues" evidence="1">
    <location>
        <begin position="251"/>
        <end position="265"/>
    </location>
</feature>
<dbReference type="EMBL" id="JAWLUP010000005">
    <property type="protein sequence ID" value="MDV7263884.1"/>
    <property type="molecule type" value="Genomic_DNA"/>
</dbReference>
<evidence type="ECO:0000313" key="4">
    <source>
        <dbReference type="Proteomes" id="UP001185863"/>
    </source>
</evidence>
<feature type="transmembrane region" description="Helical" evidence="2">
    <location>
        <begin position="30"/>
        <end position="54"/>
    </location>
</feature>
<comment type="caution">
    <text evidence="3">The sequence shown here is derived from an EMBL/GenBank/DDBJ whole genome shotgun (WGS) entry which is preliminary data.</text>
</comment>
<feature type="transmembrane region" description="Helical" evidence="2">
    <location>
        <begin position="66"/>
        <end position="86"/>
    </location>
</feature>
<keyword evidence="2" id="KW-0472">Membrane</keyword>
<evidence type="ECO:0000313" key="3">
    <source>
        <dbReference type="EMBL" id="MDV7263884.1"/>
    </source>
</evidence>
<feature type="region of interest" description="Disordered" evidence="1">
    <location>
        <begin position="157"/>
        <end position="368"/>
    </location>
</feature>
<feature type="compositionally biased region" description="Pro residues" evidence="1">
    <location>
        <begin position="1"/>
        <end position="11"/>
    </location>
</feature>
<dbReference type="AlphaFoldDB" id="A0AAE4UWK0"/>
<feature type="compositionally biased region" description="Low complexity" evidence="1">
    <location>
        <begin position="225"/>
        <end position="250"/>
    </location>
</feature>
<reference evidence="3" key="1">
    <citation type="submission" date="2023-10" db="EMBL/GenBank/DDBJ databases">
        <title>Development of a sustainable strategy for remediation of hydrocarbon-contaminated territories based on the waste exchange concept.</title>
        <authorList>
            <person name="Krivoruchko A."/>
        </authorList>
    </citation>
    <scope>NUCLEOTIDE SEQUENCE</scope>
    <source>
        <strain evidence="3">IEGM 68</strain>
    </source>
</reference>
<organism evidence="3 4">
    <name type="scientific">Rhodococcus oxybenzonivorans</name>
    <dbReference type="NCBI Taxonomy" id="1990687"/>
    <lineage>
        <taxon>Bacteria</taxon>
        <taxon>Bacillati</taxon>
        <taxon>Actinomycetota</taxon>
        <taxon>Actinomycetes</taxon>
        <taxon>Mycobacteriales</taxon>
        <taxon>Nocardiaceae</taxon>
        <taxon>Rhodococcus</taxon>
    </lineage>
</organism>
<feature type="compositionally biased region" description="Low complexity" evidence="1">
    <location>
        <begin position="344"/>
        <end position="353"/>
    </location>
</feature>
<feature type="compositionally biased region" description="Gly residues" evidence="1">
    <location>
        <begin position="160"/>
        <end position="173"/>
    </location>
</feature>
<accession>A0AAE4UWK0</accession>
<evidence type="ECO:0000256" key="2">
    <source>
        <dbReference type="SAM" id="Phobius"/>
    </source>
</evidence>
<keyword evidence="2" id="KW-1133">Transmembrane helix</keyword>
<dbReference type="InterPro" id="IPR035166">
    <property type="entry name" value="DUF5336"/>
</dbReference>
<name>A0AAE4UWK0_9NOCA</name>